<dbReference type="AlphaFoldDB" id="A0A2N9M691"/>
<dbReference type="OrthoDB" id="128617at2"/>
<organism evidence="9 10">
    <name type="scientific">Candidatus Sulfuritelmatomonas gaucii</name>
    <dbReference type="NCBI Taxonomy" id="2043161"/>
    <lineage>
        <taxon>Bacteria</taxon>
        <taxon>Pseudomonadati</taxon>
        <taxon>Acidobacteriota</taxon>
        <taxon>Terriglobia</taxon>
        <taxon>Terriglobales</taxon>
        <taxon>Acidobacteriaceae</taxon>
        <taxon>Candidatus Sulfuritelmatomonas</taxon>
    </lineage>
</organism>
<evidence type="ECO:0000256" key="7">
    <source>
        <dbReference type="SAM" id="Phobius"/>
    </source>
</evidence>
<evidence type="ECO:0000256" key="6">
    <source>
        <dbReference type="ARBA" id="ARBA00023136"/>
    </source>
</evidence>
<keyword evidence="4 7" id="KW-1133">Transmembrane helix</keyword>
<evidence type="ECO:0000256" key="1">
    <source>
        <dbReference type="ARBA" id="ARBA00004651"/>
    </source>
</evidence>
<proteinExistence type="predicted"/>
<evidence type="ECO:0000256" key="2">
    <source>
        <dbReference type="ARBA" id="ARBA00022475"/>
    </source>
</evidence>
<evidence type="ECO:0000256" key="4">
    <source>
        <dbReference type="ARBA" id="ARBA00022989"/>
    </source>
</evidence>
<protein>
    <submittedName>
        <fullName evidence="9">DsrM-like</fullName>
    </submittedName>
</protein>
<feature type="transmembrane region" description="Helical" evidence="7">
    <location>
        <begin position="6"/>
        <end position="24"/>
    </location>
</feature>
<evidence type="ECO:0000256" key="5">
    <source>
        <dbReference type="ARBA" id="ARBA00023002"/>
    </source>
</evidence>
<dbReference type="Gene3D" id="1.20.950.20">
    <property type="entry name" value="Transmembrane di-heme cytochromes, Chain C"/>
    <property type="match status" value="1"/>
</dbReference>
<sequence length="311" mass="34253">MTTVAYIAIYAGLIIFCAGCLWRIRQYARTPQHLRWELYPVPHEGPYRAAYGGSYFEAQEWWRGPQIANRRHEWRVMAEEILLLKSLREFNRRLWLPSFFFHFGLYLAIAAAALATLAGVTAGMVVGKANAGIAGLMGALIAVVGLAAAVLVISGACWLMVRRIADPAVRNSTRPADLFNLMLFTATCSLLAGGSLIRGPGSASLVDFVRGAFHFDRGVRIGAVFGAGVILASALAAYIPFTHMAHFIAKYFAWHSVRWDDRRNERGSRIEAKIAANLGFKPTWSAEHVGADGKRTWAEVASTNPAQETRK</sequence>
<dbReference type="Pfam" id="PF02665">
    <property type="entry name" value="Nitrate_red_gam"/>
    <property type="match status" value="1"/>
</dbReference>
<feature type="domain" description="NarG-like" evidence="8">
    <location>
        <begin position="91"/>
        <end position="249"/>
    </location>
</feature>
<dbReference type="GO" id="GO:0005886">
    <property type="term" value="C:plasma membrane"/>
    <property type="evidence" value="ECO:0007669"/>
    <property type="project" value="UniProtKB-SubCell"/>
</dbReference>
<reference evidence="10" key="1">
    <citation type="submission" date="2018-02" db="EMBL/GenBank/DDBJ databases">
        <authorList>
            <person name="Hausmann B."/>
        </authorList>
    </citation>
    <scope>NUCLEOTIDE SEQUENCE [LARGE SCALE GENOMIC DNA]</scope>
    <source>
        <strain evidence="10">Peat soil MAG SbA5</strain>
    </source>
</reference>
<dbReference type="InterPro" id="IPR023234">
    <property type="entry name" value="NarG-like_domain"/>
</dbReference>
<evidence type="ECO:0000313" key="10">
    <source>
        <dbReference type="Proteomes" id="UP000239735"/>
    </source>
</evidence>
<accession>A0A2N9M691</accession>
<feature type="transmembrane region" description="Helical" evidence="7">
    <location>
        <begin position="133"/>
        <end position="161"/>
    </location>
</feature>
<dbReference type="InterPro" id="IPR036197">
    <property type="entry name" value="NarG-like_sf"/>
</dbReference>
<evidence type="ECO:0000256" key="3">
    <source>
        <dbReference type="ARBA" id="ARBA00022692"/>
    </source>
</evidence>
<gene>
    <name evidence="9" type="primary">dsrM2</name>
    <name evidence="9" type="ORF">SBA5_810017</name>
</gene>
<name>A0A2N9M691_9BACT</name>
<evidence type="ECO:0000313" key="9">
    <source>
        <dbReference type="EMBL" id="SPE30937.1"/>
    </source>
</evidence>
<keyword evidence="6 7" id="KW-0472">Membrane</keyword>
<feature type="transmembrane region" description="Helical" evidence="7">
    <location>
        <begin position="181"/>
        <end position="199"/>
    </location>
</feature>
<dbReference type="EMBL" id="OKRB01000143">
    <property type="protein sequence ID" value="SPE30937.1"/>
    <property type="molecule type" value="Genomic_DNA"/>
</dbReference>
<evidence type="ECO:0000259" key="8">
    <source>
        <dbReference type="Pfam" id="PF02665"/>
    </source>
</evidence>
<feature type="transmembrane region" description="Helical" evidence="7">
    <location>
        <begin position="94"/>
        <end position="127"/>
    </location>
</feature>
<dbReference type="SUPFAM" id="SSF103501">
    <property type="entry name" value="Respiratory nitrate reductase 1 gamma chain"/>
    <property type="match status" value="1"/>
</dbReference>
<keyword evidence="3 7" id="KW-0812">Transmembrane</keyword>
<dbReference type="Proteomes" id="UP000239735">
    <property type="component" value="Unassembled WGS sequence"/>
</dbReference>
<feature type="transmembrane region" description="Helical" evidence="7">
    <location>
        <begin position="219"/>
        <end position="241"/>
    </location>
</feature>
<keyword evidence="5" id="KW-0560">Oxidoreductase</keyword>
<keyword evidence="2" id="KW-1003">Cell membrane</keyword>
<comment type="subcellular location">
    <subcellularLocation>
        <location evidence="1">Cell membrane</location>
        <topology evidence="1">Multi-pass membrane protein</topology>
    </subcellularLocation>
</comment>
<dbReference type="GO" id="GO:0016491">
    <property type="term" value="F:oxidoreductase activity"/>
    <property type="evidence" value="ECO:0007669"/>
    <property type="project" value="UniProtKB-KW"/>
</dbReference>